<reference evidence="3 4" key="1">
    <citation type="submission" date="2020-04" db="EMBL/GenBank/DDBJ databases">
        <title>Plant Genome Project.</title>
        <authorList>
            <person name="Zhang R.-G."/>
        </authorList>
    </citation>
    <scope>NUCLEOTIDE SEQUENCE [LARGE SCALE GENOMIC DNA]</scope>
    <source>
        <strain evidence="3">YNK0</strain>
        <tissue evidence="3">Leaf</tissue>
    </source>
</reference>
<dbReference type="PROSITE" id="PS51297">
    <property type="entry name" value="K_BOX"/>
    <property type="match status" value="1"/>
</dbReference>
<dbReference type="GO" id="GO:0005634">
    <property type="term" value="C:nucleus"/>
    <property type="evidence" value="ECO:0007669"/>
    <property type="project" value="InterPro"/>
</dbReference>
<dbReference type="GO" id="GO:0003700">
    <property type="term" value="F:DNA-binding transcription factor activity"/>
    <property type="evidence" value="ECO:0007669"/>
    <property type="project" value="InterPro"/>
</dbReference>
<dbReference type="Proteomes" id="UP000655225">
    <property type="component" value="Unassembled WGS sequence"/>
</dbReference>
<dbReference type="OMA" id="QRLMEGH"/>
<keyword evidence="4" id="KW-1185">Reference proteome</keyword>
<feature type="region of interest" description="Disordered" evidence="1">
    <location>
        <begin position="149"/>
        <end position="181"/>
    </location>
</feature>
<organism evidence="3 4">
    <name type="scientific">Tetracentron sinense</name>
    <name type="common">Spur-leaf</name>
    <dbReference type="NCBI Taxonomy" id="13715"/>
    <lineage>
        <taxon>Eukaryota</taxon>
        <taxon>Viridiplantae</taxon>
        <taxon>Streptophyta</taxon>
        <taxon>Embryophyta</taxon>
        <taxon>Tracheophyta</taxon>
        <taxon>Spermatophyta</taxon>
        <taxon>Magnoliopsida</taxon>
        <taxon>Trochodendrales</taxon>
        <taxon>Trochodendraceae</taxon>
        <taxon>Tetracentron</taxon>
    </lineage>
</organism>
<comment type="caution">
    <text evidence="3">The sequence shown here is derived from an EMBL/GenBank/DDBJ whole genome shotgun (WGS) entry which is preliminary data.</text>
</comment>
<evidence type="ECO:0000313" key="3">
    <source>
        <dbReference type="EMBL" id="KAF8399983.1"/>
    </source>
</evidence>
<dbReference type="EMBL" id="JABCRI010000010">
    <property type="protein sequence ID" value="KAF8399983.1"/>
    <property type="molecule type" value="Genomic_DNA"/>
</dbReference>
<gene>
    <name evidence="3" type="ORF">HHK36_015856</name>
</gene>
<dbReference type="OrthoDB" id="1898716at2759"/>
<proteinExistence type="predicted"/>
<protein>
    <recommendedName>
        <fullName evidence="2">K-box domain-containing protein</fullName>
    </recommendedName>
</protein>
<dbReference type="Pfam" id="PF01486">
    <property type="entry name" value="K-box"/>
    <property type="match status" value="1"/>
</dbReference>
<evidence type="ECO:0000256" key="1">
    <source>
        <dbReference type="SAM" id="MobiDB-lite"/>
    </source>
</evidence>
<dbReference type="AlphaFoldDB" id="A0A834Z7X8"/>
<evidence type="ECO:0000259" key="2">
    <source>
        <dbReference type="PROSITE" id="PS51297"/>
    </source>
</evidence>
<accession>A0A834Z7X8</accession>
<sequence length="218" mass="25026">MLLEKKRGGFNGEVEGQRLGAKDRYDIRQRISKRIWQFERRNLLLHGKGYSNEQSSYQEYLKLKARHEALQRTHRQVHCTVKWFILTNFMGEDLGPLSGRDLESLERQLDVSLKQIRSIRTQCMLDQLTDLQRKEQMLSESNKTLARKLEEGSQGNALQWDPNAQGLGYGRQPAHPQGDGFFHPLECEPTLQIGYQHDQVAVMAPGPSGSSYMAGWLA</sequence>
<dbReference type="InterPro" id="IPR002487">
    <property type="entry name" value="TF_Kbox"/>
</dbReference>
<evidence type="ECO:0000313" key="4">
    <source>
        <dbReference type="Proteomes" id="UP000655225"/>
    </source>
</evidence>
<name>A0A834Z7X8_TETSI</name>
<feature type="domain" description="K-box" evidence="2">
    <location>
        <begin position="53"/>
        <end position="155"/>
    </location>
</feature>